<keyword evidence="3" id="KW-1185">Reference proteome</keyword>
<comment type="caution">
    <text evidence="2">The sequence shown here is derived from an EMBL/GenBank/DDBJ whole genome shotgun (WGS) entry which is preliminary data.</text>
</comment>
<gene>
    <name evidence="2" type="ORF">IEN85_10025</name>
</gene>
<sequence length="167" mass="19003">MTRFFLLSLSLLFCCSAFSHDTFEITLEIQVRRNRIDAELEMSRSTAVASTDPRPSNGVLFEPSAFPEWKSKFLEAAPELIQILNTEGEMLIQTLDTRLGREDDVVINYTFERNREDPSALTLAAPILNRFPPDGYGVRVTYRDASGRWHPPFMIFVDKTTVPLPTS</sequence>
<dbReference type="Proteomes" id="UP000622317">
    <property type="component" value="Unassembled WGS sequence"/>
</dbReference>
<feature type="chain" id="PRO_5037357280" evidence="1">
    <location>
        <begin position="20"/>
        <end position="167"/>
    </location>
</feature>
<feature type="signal peptide" evidence="1">
    <location>
        <begin position="1"/>
        <end position="19"/>
    </location>
</feature>
<keyword evidence="1" id="KW-0732">Signal</keyword>
<reference evidence="2" key="1">
    <citation type="submission" date="2020-09" db="EMBL/GenBank/DDBJ databases">
        <title>Pelagicoccus enzymogenes sp. nov. with an EPS production, isolated from marine sediment.</title>
        <authorList>
            <person name="Feng X."/>
        </authorList>
    </citation>
    <scope>NUCLEOTIDE SEQUENCE</scope>
    <source>
        <strain evidence="2">NFK12</strain>
    </source>
</reference>
<evidence type="ECO:0000313" key="3">
    <source>
        <dbReference type="Proteomes" id="UP000622317"/>
    </source>
</evidence>
<evidence type="ECO:0000313" key="2">
    <source>
        <dbReference type="EMBL" id="MBD5779830.1"/>
    </source>
</evidence>
<organism evidence="2 3">
    <name type="scientific">Pelagicoccus enzymogenes</name>
    <dbReference type="NCBI Taxonomy" id="2773457"/>
    <lineage>
        <taxon>Bacteria</taxon>
        <taxon>Pseudomonadati</taxon>
        <taxon>Verrucomicrobiota</taxon>
        <taxon>Opitutia</taxon>
        <taxon>Puniceicoccales</taxon>
        <taxon>Pelagicoccaceae</taxon>
        <taxon>Pelagicoccus</taxon>
    </lineage>
</organism>
<name>A0A927F8F7_9BACT</name>
<dbReference type="AlphaFoldDB" id="A0A927F8F7"/>
<dbReference type="EMBL" id="JACYFG010000017">
    <property type="protein sequence ID" value="MBD5779830.1"/>
    <property type="molecule type" value="Genomic_DNA"/>
</dbReference>
<evidence type="ECO:0000256" key="1">
    <source>
        <dbReference type="SAM" id="SignalP"/>
    </source>
</evidence>
<proteinExistence type="predicted"/>
<protein>
    <submittedName>
        <fullName evidence="2">Uncharacterized protein</fullName>
    </submittedName>
</protein>
<accession>A0A927F8F7</accession>
<dbReference type="RefSeq" id="WP_191616963.1">
    <property type="nucleotide sequence ID" value="NZ_JACYFG010000017.1"/>
</dbReference>